<proteinExistence type="inferred from homology"/>
<evidence type="ECO:0000256" key="4">
    <source>
        <dbReference type="RuleBase" id="RU364078"/>
    </source>
</evidence>
<dbReference type="HOGENOM" id="CLU_033319_0_1_6"/>
<keyword evidence="1 3" id="KW-0210">Decarboxylase</keyword>
<dbReference type="UniPathway" id="UPA00241">
    <property type="reaction ID" value="UER00353"/>
</dbReference>
<comment type="function">
    <text evidence="3">Catalyzes two sequential steps in the biosynthesis of coenzyme A. In the first step cysteine is conjugated to 4'-phosphopantothenate to form 4-phosphopantothenoylcysteine. In the second step the latter compound is decarboxylated to form 4'-phosphopantotheine.</text>
</comment>
<dbReference type="KEGG" id="gsn:YC6258_01084"/>
<sequence>MIEPMNSLANERILVGITGGIAAYKSAELVRLLIKRGAEVQVVMTPAAEAFITPLTLQALSGKAVRTSLLDEQAELGMGHIELARWATCVIVAPASADFIARMATGMANDLLSTVMLAFNGPIFLAPAMNQAMYSNPMTQKNLQTLLDLRADVTILGPDSGEQACGDTGPGRMLEPAEIVNRINAFSSPLLAGKKVVITAGPTQEPIDPVRYISNHSSGKMGYAIAAAALAAGAEVTLISGPVALPSPAGARMINVTTAIEMADAALEHSCHADIFIATAAVADFRPDTVHPHKLKKTSTSAVMDLHLVQNPDIVAQVAALGSKRPARVVGFAAESRDAEKYGAEKRIRKQLDMIVINDISVAGLGFGSNHNKVTILTGESRTEIGPSLKTDIARQLISFMAEHWQLNSSDLKENNEVSTS</sequence>
<comment type="cofactor">
    <cofactor evidence="3">
        <name>Mg(2+)</name>
        <dbReference type="ChEBI" id="CHEBI:18420"/>
    </cofactor>
</comment>
<dbReference type="Gene3D" id="3.40.50.10300">
    <property type="entry name" value="CoaB-like"/>
    <property type="match status" value="1"/>
</dbReference>
<dbReference type="PANTHER" id="PTHR14359:SF6">
    <property type="entry name" value="PHOSPHOPANTOTHENOYLCYSTEINE DECARBOXYLASE"/>
    <property type="match status" value="1"/>
</dbReference>
<dbReference type="InterPro" id="IPR035929">
    <property type="entry name" value="CoaB-like_sf"/>
</dbReference>
<dbReference type="PATRIC" id="fig|1445510.3.peg.1060"/>
<dbReference type="Pfam" id="PF04127">
    <property type="entry name" value="DFP"/>
    <property type="match status" value="1"/>
</dbReference>
<protein>
    <recommendedName>
        <fullName evidence="3">Coenzyme A biosynthesis bifunctional protein CoaBC</fullName>
    </recommendedName>
    <alternativeName>
        <fullName evidence="3">DNA/pantothenate metabolism flavoprotein</fullName>
    </alternativeName>
    <alternativeName>
        <fullName evidence="3">Phosphopantothenoylcysteine synthetase/decarboxylase</fullName>
        <shortName evidence="3">PPCS-PPCDC</shortName>
    </alternativeName>
    <domain>
        <recommendedName>
            <fullName evidence="3">Phosphopantothenoylcysteine decarboxylase</fullName>
            <shortName evidence="3">PPC decarboxylase</shortName>
            <shortName evidence="3">PPC-DC</shortName>
            <ecNumber evidence="3">4.1.1.36</ecNumber>
        </recommendedName>
        <alternativeName>
            <fullName evidence="3">CoaC</fullName>
        </alternativeName>
    </domain>
    <domain>
        <recommendedName>
            <fullName evidence="3">Phosphopantothenate--cysteine ligase</fullName>
            <ecNumber evidence="3">6.3.2.5</ecNumber>
        </recommendedName>
        <alternativeName>
            <fullName evidence="3">CoaB</fullName>
        </alternativeName>
        <alternativeName>
            <fullName evidence="3">Phosphopantothenoylcysteine synthetase</fullName>
            <shortName evidence="3">PPC synthetase</shortName>
            <shortName evidence="3">PPC-S</shortName>
        </alternativeName>
    </domain>
</protein>
<feature type="binding site" evidence="3">
    <location>
        <position position="284"/>
    </location>
    <ligand>
        <name>CTP</name>
        <dbReference type="ChEBI" id="CHEBI:37563"/>
    </ligand>
</feature>
<comment type="similarity">
    <text evidence="3 4">In the N-terminal section; belongs to the HFCD (homo-oligomeric flavin containing Cys decarboxylase) superfamily.</text>
</comment>
<accession>A0A0C5VEZ3</accession>
<dbReference type="GO" id="GO:0046872">
    <property type="term" value="F:metal ion binding"/>
    <property type="evidence" value="ECO:0007669"/>
    <property type="project" value="UniProtKB-KW"/>
</dbReference>
<dbReference type="InterPro" id="IPR005252">
    <property type="entry name" value="CoaBC"/>
</dbReference>
<dbReference type="AlphaFoldDB" id="A0A0C5VEZ3"/>
<dbReference type="SUPFAM" id="SSF102645">
    <property type="entry name" value="CoaB-like"/>
    <property type="match status" value="1"/>
</dbReference>
<comment type="pathway">
    <text evidence="3 4">Cofactor biosynthesis; coenzyme A biosynthesis; CoA from (R)-pantothenate: step 2/5.</text>
</comment>
<keyword evidence="3" id="KW-0460">Magnesium</keyword>
<keyword evidence="3 4" id="KW-0285">Flavoprotein</keyword>
<comment type="catalytic activity">
    <reaction evidence="3 4">
        <text>(R)-4'-phosphopantothenate + L-cysteine + CTP = N-[(R)-4-phosphopantothenoyl]-L-cysteine + CMP + diphosphate + H(+)</text>
        <dbReference type="Rhea" id="RHEA:19397"/>
        <dbReference type="ChEBI" id="CHEBI:10986"/>
        <dbReference type="ChEBI" id="CHEBI:15378"/>
        <dbReference type="ChEBI" id="CHEBI:33019"/>
        <dbReference type="ChEBI" id="CHEBI:35235"/>
        <dbReference type="ChEBI" id="CHEBI:37563"/>
        <dbReference type="ChEBI" id="CHEBI:59458"/>
        <dbReference type="ChEBI" id="CHEBI:60377"/>
        <dbReference type="EC" id="6.3.2.5"/>
    </reaction>
</comment>
<dbReference type="Proteomes" id="UP000032266">
    <property type="component" value="Chromosome"/>
</dbReference>
<dbReference type="NCBIfam" id="TIGR00521">
    <property type="entry name" value="coaBC_dfp"/>
    <property type="match status" value="1"/>
</dbReference>
<keyword evidence="2 3" id="KW-0456">Lyase</keyword>
<dbReference type="PANTHER" id="PTHR14359">
    <property type="entry name" value="HOMO-OLIGOMERIC FLAVIN CONTAINING CYS DECARBOXYLASE FAMILY"/>
    <property type="match status" value="1"/>
</dbReference>
<dbReference type="GO" id="GO:0004633">
    <property type="term" value="F:phosphopantothenoylcysteine decarboxylase activity"/>
    <property type="evidence" value="ECO:0007669"/>
    <property type="project" value="UniProtKB-UniRule"/>
</dbReference>
<dbReference type="InterPro" id="IPR003382">
    <property type="entry name" value="Flavoprotein"/>
</dbReference>
<keyword evidence="3 4" id="KW-0288">FMN</keyword>
<comment type="pathway">
    <text evidence="3 4">Cofactor biosynthesis; coenzyme A biosynthesis; CoA from (R)-pantothenate: step 3/5.</text>
</comment>
<name>A0A0C5VEZ3_9GAMM</name>
<comment type="catalytic activity">
    <reaction evidence="3 4">
        <text>N-[(R)-4-phosphopantothenoyl]-L-cysteine + H(+) = (R)-4'-phosphopantetheine + CO2</text>
        <dbReference type="Rhea" id="RHEA:16793"/>
        <dbReference type="ChEBI" id="CHEBI:15378"/>
        <dbReference type="ChEBI" id="CHEBI:16526"/>
        <dbReference type="ChEBI" id="CHEBI:59458"/>
        <dbReference type="ChEBI" id="CHEBI:61723"/>
        <dbReference type="EC" id="4.1.1.36"/>
    </reaction>
</comment>
<dbReference type="EC" id="6.3.2.5" evidence="3"/>
<dbReference type="GO" id="GO:0004632">
    <property type="term" value="F:phosphopantothenate--cysteine ligase activity"/>
    <property type="evidence" value="ECO:0007669"/>
    <property type="project" value="UniProtKB-UniRule"/>
</dbReference>
<evidence type="ECO:0000259" key="5">
    <source>
        <dbReference type="Pfam" id="PF02441"/>
    </source>
</evidence>
<feature type="binding site" evidence="3">
    <location>
        <begin position="312"/>
        <end position="315"/>
    </location>
    <ligand>
        <name>CTP</name>
        <dbReference type="ChEBI" id="CHEBI:37563"/>
    </ligand>
</feature>
<evidence type="ECO:0000256" key="1">
    <source>
        <dbReference type="ARBA" id="ARBA00022793"/>
    </source>
</evidence>
<evidence type="ECO:0000259" key="6">
    <source>
        <dbReference type="Pfam" id="PF04127"/>
    </source>
</evidence>
<dbReference type="InterPro" id="IPR007085">
    <property type="entry name" value="DNA/pantothenate-metab_flavo_C"/>
</dbReference>
<organism evidence="7 8">
    <name type="scientific">Gynuella sunshinyii YC6258</name>
    <dbReference type="NCBI Taxonomy" id="1445510"/>
    <lineage>
        <taxon>Bacteria</taxon>
        <taxon>Pseudomonadati</taxon>
        <taxon>Pseudomonadota</taxon>
        <taxon>Gammaproteobacteria</taxon>
        <taxon>Oceanospirillales</taxon>
        <taxon>Saccharospirillaceae</taxon>
        <taxon>Gynuella</taxon>
    </lineage>
</organism>
<feature type="region of interest" description="Phosphopantothenoylcysteine decarboxylase" evidence="3">
    <location>
        <begin position="1"/>
        <end position="195"/>
    </location>
</feature>
<dbReference type="SUPFAM" id="SSF52507">
    <property type="entry name" value="Homo-oligomeric flavin-containing Cys decarboxylases, HFCD"/>
    <property type="match status" value="1"/>
</dbReference>
<comment type="caution">
    <text evidence="3">Lacks conserved residue(s) required for the propagation of feature annotation.</text>
</comment>
<dbReference type="HAMAP" id="MF_02225">
    <property type="entry name" value="CoaBC"/>
    <property type="match status" value="1"/>
</dbReference>
<gene>
    <name evidence="3" type="primary">coaBC</name>
    <name evidence="7" type="ORF">YC6258_01084</name>
</gene>
<evidence type="ECO:0000313" key="7">
    <source>
        <dbReference type="EMBL" id="AJQ93132.1"/>
    </source>
</evidence>
<dbReference type="GO" id="GO:0010181">
    <property type="term" value="F:FMN binding"/>
    <property type="evidence" value="ECO:0007669"/>
    <property type="project" value="UniProtKB-UniRule"/>
</dbReference>
<dbReference type="GO" id="GO:0015937">
    <property type="term" value="P:coenzyme A biosynthetic process"/>
    <property type="evidence" value="ECO:0007669"/>
    <property type="project" value="UniProtKB-UniRule"/>
</dbReference>
<dbReference type="GO" id="GO:0015941">
    <property type="term" value="P:pantothenate catabolic process"/>
    <property type="evidence" value="ECO:0007669"/>
    <property type="project" value="InterPro"/>
</dbReference>
<feature type="domain" description="Flavoprotein" evidence="5">
    <location>
        <begin position="12"/>
        <end position="183"/>
    </location>
</feature>
<dbReference type="EMBL" id="CP007142">
    <property type="protein sequence ID" value="AJQ93132.1"/>
    <property type="molecule type" value="Genomic_DNA"/>
</dbReference>
<evidence type="ECO:0000256" key="2">
    <source>
        <dbReference type="ARBA" id="ARBA00023239"/>
    </source>
</evidence>
<keyword evidence="3 4" id="KW-0436">Ligase</keyword>
<feature type="binding site" evidence="3">
    <location>
        <position position="294"/>
    </location>
    <ligand>
        <name>CTP</name>
        <dbReference type="ChEBI" id="CHEBI:37563"/>
    </ligand>
</feature>
<feature type="active site" description="Proton donor" evidence="3">
    <location>
        <position position="165"/>
    </location>
</feature>
<feature type="binding site" evidence="3">
    <location>
        <position position="332"/>
    </location>
    <ligand>
        <name>CTP</name>
        <dbReference type="ChEBI" id="CHEBI:37563"/>
    </ligand>
</feature>
<feature type="binding site" evidence="3">
    <location>
        <position position="350"/>
    </location>
    <ligand>
        <name>CTP</name>
        <dbReference type="ChEBI" id="CHEBI:37563"/>
    </ligand>
</feature>
<dbReference type="STRING" id="1445510.YC6258_01084"/>
<feature type="binding site" evidence="3">
    <location>
        <position position="346"/>
    </location>
    <ligand>
        <name>CTP</name>
        <dbReference type="ChEBI" id="CHEBI:37563"/>
    </ligand>
</feature>
<feature type="domain" description="DNA/pantothenate metabolism flavoprotein C-terminal" evidence="6">
    <location>
        <begin position="191"/>
        <end position="402"/>
    </location>
</feature>
<feature type="region of interest" description="Phosphopantothenate--cysteine ligase" evidence="3">
    <location>
        <begin position="196"/>
        <end position="421"/>
    </location>
</feature>
<reference evidence="7 8" key="1">
    <citation type="submission" date="2014-01" db="EMBL/GenBank/DDBJ databases">
        <title>Full genme sequencing of cellulolytic bacterium Gynuella sunshinyii YC6258T gen. nov., sp. nov.</title>
        <authorList>
            <person name="Khan H."/>
            <person name="Chung E.J."/>
            <person name="Chung Y.R."/>
        </authorList>
    </citation>
    <scope>NUCLEOTIDE SEQUENCE [LARGE SCALE GENOMIC DNA]</scope>
    <source>
        <strain evidence="7 8">YC6258</strain>
    </source>
</reference>
<dbReference type="EC" id="4.1.1.36" evidence="3"/>
<keyword evidence="8" id="KW-1185">Reference proteome</keyword>
<dbReference type="GO" id="GO:0071513">
    <property type="term" value="C:phosphopantothenoylcysteine decarboxylase complex"/>
    <property type="evidence" value="ECO:0007669"/>
    <property type="project" value="TreeGrafter"/>
</dbReference>
<dbReference type="InterPro" id="IPR036551">
    <property type="entry name" value="Flavin_trans-like"/>
</dbReference>
<keyword evidence="3" id="KW-0479">Metal-binding</keyword>
<dbReference type="Gene3D" id="3.40.50.1950">
    <property type="entry name" value="Flavin prenyltransferase-like"/>
    <property type="match status" value="1"/>
</dbReference>
<comment type="function">
    <text evidence="4">Catalyzes two steps in the biosynthesis of coenzyme A. In the first step cysteine is conjugated to 4'-phosphopantothenate to form 4-phosphopantothenoylcysteine, in the latter compound is decarboxylated to form 4'-phosphopantotheine.</text>
</comment>
<keyword evidence="3" id="KW-0511">Multifunctional enzyme</keyword>
<comment type="similarity">
    <text evidence="3 4">In the C-terminal section; belongs to the PPC synthetase family.</text>
</comment>
<evidence type="ECO:0000256" key="3">
    <source>
        <dbReference type="HAMAP-Rule" id="MF_02225"/>
    </source>
</evidence>
<comment type="cofactor">
    <cofactor evidence="3">
        <name>FMN</name>
        <dbReference type="ChEBI" id="CHEBI:58210"/>
    </cofactor>
    <text evidence="3">Binds 1 FMN per subunit.</text>
</comment>
<dbReference type="Pfam" id="PF02441">
    <property type="entry name" value="Flavoprotein"/>
    <property type="match status" value="1"/>
</dbReference>
<evidence type="ECO:0000313" key="8">
    <source>
        <dbReference type="Proteomes" id="UP000032266"/>
    </source>
</evidence>